<name>A0ABW3QSQ4_9PSEU</name>
<feature type="domain" description="AMP-binding enzyme C-terminal" evidence="3">
    <location>
        <begin position="382"/>
        <end position="458"/>
    </location>
</feature>
<feature type="region of interest" description="Disordered" evidence="1">
    <location>
        <begin position="107"/>
        <end position="132"/>
    </location>
</feature>
<dbReference type="Gene3D" id="3.30.300.30">
    <property type="match status" value="1"/>
</dbReference>
<dbReference type="InterPro" id="IPR042099">
    <property type="entry name" value="ANL_N_sf"/>
</dbReference>
<dbReference type="Gene3D" id="3.40.50.12780">
    <property type="entry name" value="N-terminal domain of ligase-like"/>
    <property type="match status" value="1"/>
</dbReference>
<keyword evidence="5" id="KW-1185">Reference proteome</keyword>
<dbReference type="SUPFAM" id="SSF56801">
    <property type="entry name" value="Acetyl-CoA synthetase-like"/>
    <property type="match status" value="1"/>
</dbReference>
<dbReference type="InterPro" id="IPR025110">
    <property type="entry name" value="AMP-bd_C"/>
</dbReference>
<dbReference type="Pfam" id="PF00501">
    <property type="entry name" value="AMP-binding"/>
    <property type="match status" value="2"/>
</dbReference>
<dbReference type="InterPro" id="IPR020845">
    <property type="entry name" value="AMP-binding_CS"/>
</dbReference>
<dbReference type="PANTHER" id="PTHR45398:SF1">
    <property type="entry name" value="ENZYME, PUTATIVE (JCVI)-RELATED"/>
    <property type="match status" value="1"/>
</dbReference>
<proteinExistence type="predicted"/>
<gene>
    <name evidence="4" type="ORF">ACFQ3T_11185</name>
</gene>
<feature type="domain" description="AMP-dependent synthetase/ligase" evidence="2">
    <location>
        <begin position="10"/>
        <end position="110"/>
    </location>
</feature>
<dbReference type="InterPro" id="IPR045851">
    <property type="entry name" value="AMP-bd_C_sf"/>
</dbReference>
<feature type="compositionally biased region" description="Polar residues" evidence="1">
    <location>
        <begin position="107"/>
        <end position="118"/>
    </location>
</feature>
<dbReference type="PROSITE" id="PS00455">
    <property type="entry name" value="AMP_BINDING"/>
    <property type="match status" value="1"/>
</dbReference>
<dbReference type="RefSeq" id="WP_380723038.1">
    <property type="nucleotide sequence ID" value="NZ_JBHTLK010000043.1"/>
</dbReference>
<evidence type="ECO:0000259" key="2">
    <source>
        <dbReference type="Pfam" id="PF00501"/>
    </source>
</evidence>
<dbReference type="Pfam" id="PF13193">
    <property type="entry name" value="AMP-binding_C"/>
    <property type="match status" value="1"/>
</dbReference>
<sequence length="479" mass="50631">MPTRAFLNAFAEQVDTRPGSPALSWAGDVVDYASLDRMARDARAALAAVDIAPDVPVCVPAHKSPGTVALLVACFRAGRRVVLPSSSLGADALARLCEQTGSTHVLTASPDGITTRTSGAEARTMPGPGLLLTTSGSTGTPKVVVLSEEGVDNFLGWAARAFGIGPGVGVLNYAPLNFDLCLLDVWSALAAGACVDLVDPEHAADGQRLAALCADREPAVVQAVPLFFRLVTDTGRTFPAVREVLLTGDAAPRALLERVTEAFPNARLWNVYGCTETNDSFLHRIDPAESPTPIGTPIDGVETRIVGEDGRVVPGAGSGEFVVRTPFRAQGYLDAALDRERWDDGWFRTGDLVRRDERGLVFLTGRNDHQVKVRGVRTNVQEVEQVVLAHPDVVEAAVVAVPDEQAGNVLHAVVRRAPGSQLNGLHLRVHCAAALPRTAIPGGFEIGDDALPRTSTGKVDRNAVLARRTSPAASIAERA</sequence>
<evidence type="ECO:0000313" key="5">
    <source>
        <dbReference type="Proteomes" id="UP001597168"/>
    </source>
</evidence>
<evidence type="ECO:0000313" key="4">
    <source>
        <dbReference type="EMBL" id="MFD1147691.1"/>
    </source>
</evidence>
<feature type="domain" description="AMP-dependent synthetase/ligase" evidence="2">
    <location>
        <begin position="131"/>
        <end position="333"/>
    </location>
</feature>
<accession>A0ABW3QSQ4</accession>
<dbReference type="EMBL" id="JBHTLK010000043">
    <property type="protein sequence ID" value="MFD1147691.1"/>
    <property type="molecule type" value="Genomic_DNA"/>
</dbReference>
<evidence type="ECO:0000256" key="1">
    <source>
        <dbReference type="SAM" id="MobiDB-lite"/>
    </source>
</evidence>
<dbReference type="PANTHER" id="PTHR45398">
    <property type="match status" value="1"/>
</dbReference>
<organism evidence="4 5">
    <name type="scientific">Saccharothrix hoggarensis</name>
    <dbReference type="NCBI Taxonomy" id="913853"/>
    <lineage>
        <taxon>Bacteria</taxon>
        <taxon>Bacillati</taxon>
        <taxon>Actinomycetota</taxon>
        <taxon>Actinomycetes</taxon>
        <taxon>Pseudonocardiales</taxon>
        <taxon>Pseudonocardiaceae</taxon>
        <taxon>Saccharothrix</taxon>
    </lineage>
</organism>
<dbReference type="InterPro" id="IPR000873">
    <property type="entry name" value="AMP-dep_synth/lig_dom"/>
</dbReference>
<dbReference type="Proteomes" id="UP001597168">
    <property type="component" value="Unassembled WGS sequence"/>
</dbReference>
<comment type="caution">
    <text evidence="4">The sequence shown here is derived from an EMBL/GenBank/DDBJ whole genome shotgun (WGS) entry which is preliminary data.</text>
</comment>
<protein>
    <submittedName>
        <fullName evidence="4">AMP-binding protein</fullName>
    </submittedName>
</protein>
<reference evidence="5" key="1">
    <citation type="journal article" date="2019" name="Int. J. Syst. Evol. Microbiol.">
        <title>The Global Catalogue of Microorganisms (GCM) 10K type strain sequencing project: providing services to taxonomists for standard genome sequencing and annotation.</title>
        <authorList>
            <consortium name="The Broad Institute Genomics Platform"/>
            <consortium name="The Broad Institute Genome Sequencing Center for Infectious Disease"/>
            <person name="Wu L."/>
            <person name="Ma J."/>
        </authorList>
    </citation>
    <scope>NUCLEOTIDE SEQUENCE [LARGE SCALE GENOMIC DNA]</scope>
    <source>
        <strain evidence="5">CCUG 60214</strain>
    </source>
</reference>
<evidence type="ECO:0000259" key="3">
    <source>
        <dbReference type="Pfam" id="PF13193"/>
    </source>
</evidence>